<name>A0A1M6RRF7_9CLOT</name>
<dbReference type="RefSeq" id="WP_072991370.1">
    <property type="nucleotide sequence ID" value="NZ_FQZB01000016.1"/>
</dbReference>
<gene>
    <name evidence="2" type="ORF">SAMN02745163_03653</name>
</gene>
<protein>
    <submittedName>
        <fullName evidence="2">Uncharacterized protein</fullName>
    </submittedName>
</protein>
<dbReference type="EMBL" id="FQZB01000016">
    <property type="protein sequence ID" value="SHK35062.1"/>
    <property type="molecule type" value="Genomic_DNA"/>
</dbReference>
<feature type="chain" id="PRO_5012522733" evidence="1">
    <location>
        <begin position="29"/>
        <end position="114"/>
    </location>
</feature>
<evidence type="ECO:0000256" key="1">
    <source>
        <dbReference type="SAM" id="SignalP"/>
    </source>
</evidence>
<organism evidence="2 3">
    <name type="scientific">Clostridium cavendishii DSM 21758</name>
    <dbReference type="NCBI Taxonomy" id="1121302"/>
    <lineage>
        <taxon>Bacteria</taxon>
        <taxon>Bacillati</taxon>
        <taxon>Bacillota</taxon>
        <taxon>Clostridia</taxon>
        <taxon>Eubacteriales</taxon>
        <taxon>Clostridiaceae</taxon>
        <taxon>Clostridium</taxon>
    </lineage>
</organism>
<keyword evidence="3" id="KW-1185">Reference proteome</keyword>
<dbReference type="Proteomes" id="UP000184310">
    <property type="component" value="Unassembled WGS sequence"/>
</dbReference>
<accession>A0A1M6RRF7</accession>
<dbReference type="AlphaFoldDB" id="A0A1M6RRF7"/>
<feature type="signal peptide" evidence="1">
    <location>
        <begin position="1"/>
        <end position="28"/>
    </location>
</feature>
<evidence type="ECO:0000313" key="2">
    <source>
        <dbReference type="EMBL" id="SHK35062.1"/>
    </source>
</evidence>
<evidence type="ECO:0000313" key="3">
    <source>
        <dbReference type="Proteomes" id="UP000184310"/>
    </source>
</evidence>
<proteinExistence type="predicted"/>
<sequence length="114" mass="12705">MKKILLTSILTGTLLVSALTFNSTTVKANEIQKDGIQATYATSSNSLTPIRELAENAGLKVVYFSGIVQTVDSNYGTKSMRITDILRKYPKSLFRDGVLYMTKADFEDAFLYYN</sequence>
<keyword evidence="1" id="KW-0732">Signal</keyword>
<reference evidence="2 3" key="1">
    <citation type="submission" date="2016-11" db="EMBL/GenBank/DDBJ databases">
        <authorList>
            <person name="Jaros S."/>
            <person name="Januszkiewicz K."/>
            <person name="Wedrychowicz H."/>
        </authorList>
    </citation>
    <scope>NUCLEOTIDE SEQUENCE [LARGE SCALE GENOMIC DNA]</scope>
    <source>
        <strain evidence="2 3">DSM 21758</strain>
    </source>
</reference>